<comment type="similarity">
    <text evidence="1">Belongs to the fungal fucose-specific lectin family.</text>
</comment>
<evidence type="ECO:0000313" key="3">
    <source>
        <dbReference type="EMBL" id="KAJ7342823.1"/>
    </source>
</evidence>
<evidence type="ECO:0000313" key="4">
    <source>
        <dbReference type="Proteomes" id="UP001218218"/>
    </source>
</evidence>
<accession>A0AAD7EP67</accession>
<keyword evidence="4" id="KW-1185">Reference proteome</keyword>
<dbReference type="Pfam" id="PF07938">
    <property type="entry name" value="Fungal_lectin"/>
    <property type="match status" value="1"/>
</dbReference>
<evidence type="ECO:0000256" key="2">
    <source>
        <dbReference type="SAM" id="Coils"/>
    </source>
</evidence>
<proteinExistence type="inferred from homology"/>
<name>A0AAD7EP67_9AGAR</name>
<dbReference type="Gene3D" id="2.40.128.190">
    <property type="match status" value="1"/>
</dbReference>
<evidence type="ECO:0008006" key="5">
    <source>
        <dbReference type="Google" id="ProtNLM"/>
    </source>
</evidence>
<dbReference type="AlphaFoldDB" id="A0AAD7EP67"/>
<reference evidence="3" key="1">
    <citation type="submission" date="2023-03" db="EMBL/GenBank/DDBJ databases">
        <title>Massive genome expansion in bonnet fungi (Mycena s.s.) driven by repeated elements and novel gene families across ecological guilds.</title>
        <authorList>
            <consortium name="Lawrence Berkeley National Laboratory"/>
            <person name="Harder C.B."/>
            <person name="Miyauchi S."/>
            <person name="Viragh M."/>
            <person name="Kuo A."/>
            <person name="Thoen E."/>
            <person name="Andreopoulos B."/>
            <person name="Lu D."/>
            <person name="Skrede I."/>
            <person name="Drula E."/>
            <person name="Henrissat B."/>
            <person name="Morin E."/>
            <person name="Kohler A."/>
            <person name="Barry K."/>
            <person name="LaButti K."/>
            <person name="Morin E."/>
            <person name="Salamov A."/>
            <person name="Lipzen A."/>
            <person name="Mereny Z."/>
            <person name="Hegedus B."/>
            <person name="Baldrian P."/>
            <person name="Stursova M."/>
            <person name="Weitz H."/>
            <person name="Taylor A."/>
            <person name="Grigoriev I.V."/>
            <person name="Nagy L.G."/>
            <person name="Martin F."/>
            <person name="Kauserud H."/>
        </authorList>
    </citation>
    <scope>NUCLEOTIDE SEQUENCE</scope>
    <source>
        <strain evidence="3">CBHHK002</strain>
    </source>
</reference>
<sequence>MNYPTSSQSFSSMAAVVWPEDDLRVYMQTSDNSDMWAYKRSSDWRFDFDRFDMTVPPPNTDIAAVVQNTSKGYLINLYSVNVEKTQIQQRVLTAGSWRQDNFLTDATLPTIASNQAPGNALIFTGSFPNPRKIGLAAAVWSNGVCSVYCSGNGHIREVSRNLVTQVDSWSYGLQQCALDGICAPGSNLCCVFWDDSNAALYYQTADSVIHEMQYNGRTWSVSTFTQSGAMPGTTLAVVQSHNADRVMIFYQNNDNFICCRRATNWVWEPAVHICLARSLAPFTVTTWSDTTDIHLFLQNNYTIQNFSGSFNGNWVKDQYSIPAADPLINMTALSCPGPRIKLYVQRNDNSLLEFSYAPGAFARDMSACIVATAMLPNCGLSALLRNFGNDYSIHVYYGNFHHILQDRVWVSQTSQWQPDSPIVDVTDLIPRALSVPKLIGTDLAVPGDTKLTSQLSNPPSTQRPMAIAATGWSDSIRVYTQSGDGFIREASYDSHTTPWDQDLAIRLGNIFSQADLELRHIHGWQRSTLPKPCAPWSTLCCLSWGEVGSTQNVSVFSQTRDNVLQEMRYDGQNWTLTGFIQSDVMPGTAMAEVHNDNASGVLFFFQDSYGFLCYRLAIDWVWEPAVRICQAATVTPIAATTWSNGADVRLYFQDKTNHVREFCITFRNGDLYDGDWVLGDLKMTGFLPGSMSAISWPGPQIRVYMQATDNSVREMSCGRDFVYKFYQFVSNPERNEAGKNTAIAAFRSTPWGFISLYWAGSDKVLRQRGMYHNQWLTADLIGDLSSCGPLGAALVGPFTLTQLGAQRDCLSSNITDLGAQNGTLAEFCQKMSDRLPTELKPLAEAAVGGIQTLANSVEQLTTASGTTFDQRVKDCHDQSVTVAKQFKDLYNKAHTILANATNLATDITYQQSTIGLKNDRVKELLAISKVMREGEEKVVQMKQDEVTANQSHIDKLQTAKKDAEEKRDDTEKLRIIRDVLTLGLGEAGDWGSLNDAMKYADQLIGYADTAIKASTEAKDEAQAAVDALNAELTQYTQLKSDLEGFDPVLQSQLTSMTALATQIHELENHAFDVGLALGSLVGKSSVLPVLHTAQQLATSVLAIETVAKTDNRLSGVFVDNPDTMDASLQAIANSPVQTSETDDEGLV</sequence>
<dbReference type="EMBL" id="JARIHO010000024">
    <property type="protein sequence ID" value="KAJ7342823.1"/>
    <property type="molecule type" value="Genomic_DNA"/>
</dbReference>
<organism evidence="3 4">
    <name type="scientific">Mycena albidolilacea</name>
    <dbReference type="NCBI Taxonomy" id="1033008"/>
    <lineage>
        <taxon>Eukaryota</taxon>
        <taxon>Fungi</taxon>
        <taxon>Dikarya</taxon>
        <taxon>Basidiomycota</taxon>
        <taxon>Agaricomycotina</taxon>
        <taxon>Agaricomycetes</taxon>
        <taxon>Agaricomycetidae</taxon>
        <taxon>Agaricales</taxon>
        <taxon>Marasmiineae</taxon>
        <taxon>Mycenaceae</taxon>
        <taxon>Mycena</taxon>
    </lineage>
</organism>
<protein>
    <recommendedName>
        <fullName evidence="5">Fucose-specific lectin</fullName>
    </recommendedName>
</protein>
<dbReference type="Proteomes" id="UP001218218">
    <property type="component" value="Unassembled WGS sequence"/>
</dbReference>
<feature type="coiled-coil region" evidence="2">
    <location>
        <begin position="1011"/>
        <end position="1038"/>
    </location>
</feature>
<dbReference type="InterPro" id="IPR012475">
    <property type="entry name" value="Fungal_lectin"/>
</dbReference>
<dbReference type="Gene3D" id="2.120.10.70">
    <property type="entry name" value="Fucose-specific lectin"/>
    <property type="match status" value="4"/>
</dbReference>
<comment type="caution">
    <text evidence="3">The sequence shown here is derived from an EMBL/GenBank/DDBJ whole genome shotgun (WGS) entry which is preliminary data.</text>
</comment>
<gene>
    <name evidence="3" type="ORF">DFH08DRAFT_962862</name>
</gene>
<keyword evidence="2" id="KW-0175">Coiled coil</keyword>
<evidence type="ECO:0000256" key="1">
    <source>
        <dbReference type="ARBA" id="ARBA00009042"/>
    </source>
</evidence>
<dbReference type="SUPFAM" id="SSF89372">
    <property type="entry name" value="Fucose-specific lectin"/>
    <property type="match status" value="2"/>
</dbReference>